<dbReference type="Proteomes" id="UP000596661">
    <property type="component" value="Chromosome 9"/>
</dbReference>
<dbReference type="AlphaFoldDB" id="A0A803QG31"/>
<proteinExistence type="predicted"/>
<protein>
    <submittedName>
        <fullName evidence="1">Uncharacterized protein</fullName>
    </submittedName>
</protein>
<dbReference type="EnsemblPlants" id="evm.model.09.403">
    <property type="protein sequence ID" value="cds.evm.model.09.403"/>
    <property type="gene ID" value="evm.TU.09.403"/>
</dbReference>
<name>A0A803QG31_CANSA</name>
<dbReference type="EMBL" id="UZAU01000723">
    <property type="status" value="NOT_ANNOTATED_CDS"/>
    <property type="molecule type" value="Genomic_DNA"/>
</dbReference>
<keyword evidence="2" id="KW-1185">Reference proteome</keyword>
<evidence type="ECO:0000313" key="2">
    <source>
        <dbReference type="Proteomes" id="UP000596661"/>
    </source>
</evidence>
<reference evidence="1" key="1">
    <citation type="submission" date="2018-11" db="EMBL/GenBank/DDBJ databases">
        <authorList>
            <person name="Grassa J C."/>
        </authorList>
    </citation>
    <scope>NUCLEOTIDE SEQUENCE [LARGE SCALE GENOMIC DNA]</scope>
</reference>
<evidence type="ECO:0000313" key="1">
    <source>
        <dbReference type="EnsemblPlants" id="cds.evm.model.09.403"/>
    </source>
</evidence>
<accession>A0A803QG31</accession>
<dbReference type="Gramene" id="evm.model.09.403">
    <property type="protein sequence ID" value="cds.evm.model.09.403"/>
    <property type="gene ID" value="evm.TU.09.403"/>
</dbReference>
<organism evidence="1 2">
    <name type="scientific">Cannabis sativa</name>
    <name type="common">Hemp</name>
    <name type="synonym">Marijuana</name>
    <dbReference type="NCBI Taxonomy" id="3483"/>
    <lineage>
        <taxon>Eukaryota</taxon>
        <taxon>Viridiplantae</taxon>
        <taxon>Streptophyta</taxon>
        <taxon>Embryophyta</taxon>
        <taxon>Tracheophyta</taxon>
        <taxon>Spermatophyta</taxon>
        <taxon>Magnoliopsida</taxon>
        <taxon>eudicotyledons</taxon>
        <taxon>Gunneridae</taxon>
        <taxon>Pentapetalae</taxon>
        <taxon>rosids</taxon>
        <taxon>fabids</taxon>
        <taxon>Rosales</taxon>
        <taxon>Cannabaceae</taxon>
        <taxon>Cannabis</taxon>
    </lineage>
</organism>
<sequence>MTKRSRRKKVDSEVKTMEHQEASQLVLNDSPWEMDQYVYLFINYNNLRKYETQRGLESVLALFWNKLSMLGERPKKCSEGGFGVWIWVHVEMGAHLPLSKSMPTPEEVLYFYQVRSQPMRDHKDKVGFYRLQRYSKSVSYPTSSMKYTHDFRDYYFYTSGFQLRRVPTLSLDFNLANQSVTLQMGLLNKFLGSVKTQSDEIRQIAQGGGDGRKKN</sequence>
<reference evidence="1" key="2">
    <citation type="submission" date="2021-03" db="UniProtKB">
        <authorList>
            <consortium name="EnsemblPlants"/>
        </authorList>
    </citation>
    <scope>IDENTIFICATION</scope>
</reference>